<evidence type="ECO:0000313" key="5">
    <source>
        <dbReference type="Proteomes" id="UP000295818"/>
    </source>
</evidence>
<dbReference type="Pfam" id="PF13229">
    <property type="entry name" value="Beta_helix"/>
    <property type="match status" value="1"/>
</dbReference>
<accession>A0ABY2BFR7</accession>
<dbReference type="InterPro" id="IPR012334">
    <property type="entry name" value="Pectin_lyas_fold"/>
</dbReference>
<dbReference type="EMBL" id="SLWM01000011">
    <property type="protein sequence ID" value="TCO18839.1"/>
    <property type="molecule type" value="Genomic_DNA"/>
</dbReference>
<comment type="caution">
    <text evidence="4">The sequence shown here is derived from an EMBL/GenBank/DDBJ whole genome shotgun (WGS) entry which is preliminary data.</text>
</comment>
<dbReference type="InterPro" id="IPR011050">
    <property type="entry name" value="Pectin_lyase_fold/virulence"/>
</dbReference>
<dbReference type="RefSeq" id="WP_132191517.1">
    <property type="nucleotide sequence ID" value="NZ_SLWM01000011.1"/>
</dbReference>
<dbReference type="InterPro" id="IPR039448">
    <property type="entry name" value="Beta_helix"/>
</dbReference>
<name>A0ABY2BFR7_9ACTN</name>
<feature type="compositionally biased region" description="Polar residues" evidence="1">
    <location>
        <begin position="26"/>
        <end position="45"/>
    </location>
</feature>
<feature type="region of interest" description="Disordered" evidence="1">
    <location>
        <begin position="25"/>
        <end position="45"/>
    </location>
</feature>
<sequence>MTTRSVLITAAIASAVLQFTACTPAEQPQTSRTEPTSSVPSWTASTSATGQVVHISVAAAAGGDGSAARPFRTIQQGVDQAPTGSTVLVSAGAYAGFAVTRDGVTISAAPGALVSVRGGGREVIEFDGVSGGAIDGLDVTGSQVRYGSGVKIDSSSGVVVRNSQVHDARTFGIVVVQSSNVVLQHNEIYGNADGIEERQASNLVIRANRIHSNLKEVDSGRGQEGINFYQSTGRVIVEWNSLWNNGTHFEVYGASNLVFRYNHLHSGQVMETGTTSGLPCAHNVFVRNVAYRGARKSGGLILRCAQDMLVAHNVLDGFDQFAFDVIDGLKGVAYGGSVERLRIVDNVVVRGRAHSIDSALPKSVVIDYNLVSNAGSTAQYGDFLCYVGGKGNARTLAQFRSWTGYEHHGISTDPRFVDGIHHDYHLTTGSPAINHGIVVLGESFKGTAPDLGRYEQR</sequence>
<evidence type="ECO:0000313" key="4">
    <source>
        <dbReference type="EMBL" id="TCO18839.1"/>
    </source>
</evidence>
<feature type="chain" id="PRO_5046485560" evidence="2">
    <location>
        <begin position="22"/>
        <end position="457"/>
    </location>
</feature>
<evidence type="ECO:0000256" key="1">
    <source>
        <dbReference type="SAM" id="MobiDB-lite"/>
    </source>
</evidence>
<dbReference type="SMART" id="SM00710">
    <property type="entry name" value="PbH1"/>
    <property type="match status" value="6"/>
</dbReference>
<feature type="signal peptide" evidence="2">
    <location>
        <begin position="1"/>
        <end position="21"/>
    </location>
</feature>
<organism evidence="4 5">
    <name type="scientific">Kribbella orskensis</name>
    <dbReference type="NCBI Taxonomy" id="2512216"/>
    <lineage>
        <taxon>Bacteria</taxon>
        <taxon>Bacillati</taxon>
        <taxon>Actinomycetota</taxon>
        <taxon>Actinomycetes</taxon>
        <taxon>Propionibacteriales</taxon>
        <taxon>Kribbellaceae</taxon>
        <taxon>Kribbella</taxon>
    </lineage>
</organism>
<gene>
    <name evidence="4" type="ORF">EV644_11177</name>
</gene>
<reference evidence="4 5" key="1">
    <citation type="journal article" date="2015" name="Stand. Genomic Sci.">
        <title>Genomic Encyclopedia of Bacterial and Archaeal Type Strains, Phase III: the genomes of soil and plant-associated and newly described type strains.</title>
        <authorList>
            <person name="Whitman W.B."/>
            <person name="Woyke T."/>
            <person name="Klenk H.P."/>
            <person name="Zhou Y."/>
            <person name="Lilburn T.G."/>
            <person name="Beck B.J."/>
            <person name="De Vos P."/>
            <person name="Vandamme P."/>
            <person name="Eisen J.A."/>
            <person name="Garrity G."/>
            <person name="Hugenholtz P."/>
            <person name="Kyrpides N.C."/>
        </authorList>
    </citation>
    <scope>NUCLEOTIDE SEQUENCE [LARGE SCALE GENOMIC DNA]</scope>
    <source>
        <strain evidence="4 5">VKM Ac-2538</strain>
    </source>
</reference>
<dbReference type="Proteomes" id="UP000295818">
    <property type="component" value="Unassembled WGS sequence"/>
</dbReference>
<protein>
    <submittedName>
        <fullName evidence="4">Parallel beta-helix repeat protein</fullName>
    </submittedName>
</protein>
<dbReference type="SUPFAM" id="SSF51126">
    <property type="entry name" value="Pectin lyase-like"/>
    <property type="match status" value="1"/>
</dbReference>
<feature type="domain" description="Right handed beta helix" evidence="3">
    <location>
        <begin position="105"/>
        <end position="260"/>
    </location>
</feature>
<evidence type="ECO:0000259" key="3">
    <source>
        <dbReference type="Pfam" id="PF13229"/>
    </source>
</evidence>
<keyword evidence="2" id="KW-0732">Signal</keyword>
<proteinExistence type="predicted"/>
<dbReference type="InterPro" id="IPR006626">
    <property type="entry name" value="PbH1"/>
</dbReference>
<dbReference type="Gene3D" id="2.160.20.10">
    <property type="entry name" value="Single-stranded right-handed beta-helix, Pectin lyase-like"/>
    <property type="match status" value="1"/>
</dbReference>
<evidence type="ECO:0000256" key="2">
    <source>
        <dbReference type="SAM" id="SignalP"/>
    </source>
</evidence>
<keyword evidence="5" id="KW-1185">Reference proteome</keyword>